<sequence length="83" mass="8780">MGPVPKGPARPRRHDPGPPLTSATAPAVEKGNFCPVFARTSPTPISLLRPPFLVIKVLRGIGYPALTQAPYVALVVPVFGEIL</sequence>
<proteinExistence type="predicted"/>
<accession>A0AAD4ZAF3</accession>
<dbReference type="Proteomes" id="UP001054821">
    <property type="component" value="Chromosome 3"/>
</dbReference>
<evidence type="ECO:0000256" key="1">
    <source>
        <dbReference type="SAM" id="MobiDB-lite"/>
    </source>
</evidence>
<protein>
    <submittedName>
        <fullName evidence="2">Uncharacterized protein</fullName>
    </submittedName>
</protein>
<dbReference type="EMBL" id="JAJFAZ020000003">
    <property type="protein sequence ID" value="KAI5338815.1"/>
    <property type="molecule type" value="Genomic_DNA"/>
</dbReference>
<organism evidence="2 3">
    <name type="scientific">Prunus dulcis</name>
    <name type="common">Almond</name>
    <name type="synonym">Amygdalus dulcis</name>
    <dbReference type="NCBI Taxonomy" id="3755"/>
    <lineage>
        <taxon>Eukaryota</taxon>
        <taxon>Viridiplantae</taxon>
        <taxon>Streptophyta</taxon>
        <taxon>Embryophyta</taxon>
        <taxon>Tracheophyta</taxon>
        <taxon>Spermatophyta</taxon>
        <taxon>Magnoliopsida</taxon>
        <taxon>eudicotyledons</taxon>
        <taxon>Gunneridae</taxon>
        <taxon>Pentapetalae</taxon>
        <taxon>rosids</taxon>
        <taxon>fabids</taxon>
        <taxon>Rosales</taxon>
        <taxon>Rosaceae</taxon>
        <taxon>Amygdaloideae</taxon>
        <taxon>Amygdaleae</taxon>
        <taxon>Prunus</taxon>
    </lineage>
</organism>
<gene>
    <name evidence="2" type="ORF">L3X38_018087</name>
</gene>
<evidence type="ECO:0000313" key="2">
    <source>
        <dbReference type="EMBL" id="KAI5338815.1"/>
    </source>
</evidence>
<feature type="region of interest" description="Disordered" evidence="1">
    <location>
        <begin position="1"/>
        <end position="26"/>
    </location>
</feature>
<keyword evidence="3" id="KW-1185">Reference proteome</keyword>
<dbReference type="AlphaFoldDB" id="A0AAD4ZAF3"/>
<evidence type="ECO:0000313" key="3">
    <source>
        <dbReference type="Proteomes" id="UP001054821"/>
    </source>
</evidence>
<name>A0AAD4ZAF3_PRUDU</name>
<reference evidence="2 3" key="1">
    <citation type="journal article" date="2022" name="G3 (Bethesda)">
        <title>Whole-genome sequence and methylome profiling of the almond [Prunus dulcis (Mill.) D.A. Webb] cultivar 'Nonpareil'.</title>
        <authorList>
            <person name="D'Amico-Willman K.M."/>
            <person name="Ouma W.Z."/>
            <person name="Meulia T."/>
            <person name="Sideli G.M."/>
            <person name="Gradziel T.M."/>
            <person name="Fresnedo-Ramirez J."/>
        </authorList>
    </citation>
    <scope>NUCLEOTIDE SEQUENCE [LARGE SCALE GENOMIC DNA]</scope>
    <source>
        <strain evidence="2">Clone GOH B32 T37-40</strain>
    </source>
</reference>
<comment type="caution">
    <text evidence="2">The sequence shown here is derived from an EMBL/GenBank/DDBJ whole genome shotgun (WGS) entry which is preliminary data.</text>
</comment>